<feature type="transmembrane region" description="Helical" evidence="9">
    <location>
        <begin position="262"/>
        <end position="285"/>
    </location>
</feature>
<dbReference type="PANTHER" id="PTHR45711">
    <property type="entry name" value="CHLORIDE CHANNEL PROTEIN"/>
    <property type="match status" value="1"/>
</dbReference>
<dbReference type="GO" id="GO:0005794">
    <property type="term" value="C:Golgi apparatus"/>
    <property type="evidence" value="ECO:0007669"/>
    <property type="project" value="TreeGrafter"/>
</dbReference>
<dbReference type="PRINTS" id="PR00762">
    <property type="entry name" value="CLCHANNEL"/>
</dbReference>
<evidence type="ECO:0000256" key="2">
    <source>
        <dbReference type="ARBA" id="ARBA00022448"/>
    </source>
</evidence>
<keyword evidence="3 9" id="KW-0812">Transmembrane</keyword>
<keyword evidence="7 9" id="KW-0868">Chloride</keyword>
<dbReference type="GeneID" id="62193852"/>
<dbReference type="InterPro" id="IPR046342">
    <property type="entry name" value="CBS_dom_sf"/>
</dbReference>
<feature type="transmembrane region" description="Helical" evidence="9">
    <location>
        <begin position="464"/>
        <end position="482"/>
    </location>
</feature>
<evidence type="ECO:0000313" key="11">
    <source>
        <dbReference type="EMBL" id="QPG73145.1"/>
    </source>
</evidence>
<evidence type="ECO:0000256" key="7">
    <source>
        <dbReference type="ARBA" id="ARBA00023214"/>
    </source>
</evidence>
<reference evidence="11" key="1">
    <citation type="submission" date="2020-10" db="EMBL/GenBank/DDBJ databases">
        <authorList>
            <person name="Roach M.J.R."/>
        </authorList>
    </citation>
    <scope>NUCLEOTIDE SEQUENCE</scope>
    <source>
        <strain evidence="11">CBS 1945</strain>
    </source>
</reference>
<evidence type="ECO:0000313" key="12">
    <source>
        <dbReference type="Proteomes" id="UP000662931"/>
    </source>
</evidence>
<dbReference type="GO" id="GO:0005886">
    <property type="term" value="C:plasma membrane"/>
    <property type="evidence" value="ECO:0007669"/>
    <property type="project" value="TreeGrafter"/>
</dbReference>
<keyword evidence="6 9" id="KW-0472">Membrane</keyword>
<feature type="domain" description="CBS" evidence="10">
    <location>
        <begin position="691"/>
        <end position="751"/>
    </location>
</feature>
<evidence type="ECO:0000256" key="1">
    <source>
        <dbReference type="ARBA" id="ARBA00004141"/>
    </source>
</evidence>
<feature type="transmembrane region" description="Helical" evidence="9">
    <location>
        <begin position="529"/>
        <end position="554"/>
    </location>
</feature>
<keyword evidence="2 9" id="KW-0813">Transport</keyword>
<dbReference type="Proteomes" id="UP000662931">
    <property type="component" value="Chromosome 1"/>
</dbReference>
<evidence type="ECO:0000256" key="5">
    <source>
        <dbReference type="ARBA" id="ARBA00023065"/>
    </source>
</evidence>
<gene>
    <name evidence="11" type="ORF">FOA43_000451</name>
</gene>
<dbReference type="Pfam" id="PF00654">
    <property type="entry name" value="Voltage_CLC"/>
    <property type="match status" value="1"/>
</dbReference>
<feature type="transmembrane region" description="Helical" evidence="9">
    <location>
        <begin position="437"/>
        <end position="458"/>
    </location>
</feature>
<evidence type="ECO:0000256" key="8">
    <source>
        <dbReference type="PROSITE-ProRule" id="PRU00703"/>
    </source>
</evidence>
<dbReference type="InterPro" id="IPR000644">
    <property type="entry name" value="CBS_dom"/>
</dbReference>
<name>A0A875RYL2_EENNA</name>
<comment type="subcellular location">
    <subcellularLocation>
        <location evidence="1 9">Membrane</location>
        <topology evidence="1 9">Multi-pass membrane protein</topology>
    </subcellularLocation>
</comment>
<dbReference type="OrthoDB" id="44789at2759"/>
<dbReference type="SUPFAM" id="SSF54631">
    <property type="entry name" value="CBS-domain pair"/>
    <property type="match status" value="1"/>
</dbReference>
<comment type="similarity">
    <text evidence="9">Belongs to the chloride channel (TC 2.A.49) family.</text>
</comment>
<dbReference type="AlphaFoldDB" id="A0A875RYL2"/>
<keyword evidence="4 9" id="KW-1133">Transmembrane helix</keyword>
<keyword evidence="8" id="KW-0129">CBS domain</keyword>
<feature type="transmembrane region" description="Helical" evidence="9">
    <location>
        <begin position="154"/>
        <end position="176"/>
    </location>
</feature>
<feature type="transmembrane region" description="Helical" evidence="9">
    <location>
        <begin position="230"/>
        <end position="250"/>
    </location>
</feature>
<dbReference type="Gene3D" id="1.10.3080.10">
    <property type="entry name" value="Clc chloride channel"/>
    <property type="match status" value="1"/>
</dbReference>
<evidence type="ECO:0000259" key="10">
    <source>
        <dbReference type="PROSITE" id="PS51371"/>
    </source>
</evidence>
<dbReference type="GO" id="GO:0005247">
    <property type="term" value="F:voltage-gated chloride channel activity"/>
    <property type="evidence" value="ECO:0007669"/>
    <property type="project" value="TreeGrafter"/>
</dbReference>
<evidence type="ECO:0000256" key="9">
    <source>
        <dbReference type="RuleBase" id="RU361221"/>
    </source>
</evidence>
<evidence type="ECO:0000256" key="6">
    <source>
        <dbReference type="ARBA" id="ARBA00023136"/>
    </source>
</evidence>
<sequence>MSPRYTSARQIKDDPRFSLIPVISYSSHSTTISSATLNDSDDITPPSGSPKYEENTFIDWQYEYARLNFPKRIWSQSASRFKRFENLSVRWLTLIISSIGTAMVTLLIDYVGMLFHDIKFGICLDSFYRVRSKCYTKWSNWGPLFVSETLLQTIINFAVVLITTTLLAIGAFKIAARHSDISKSGIAEMKMIVSGLFLPRFLNSSLIFSKIISLLMVIASGLWLGYEGPLVHIACALLSTCLDVFSRFGVGFTNEAIRREFLSSGFSIGIASAFNAPIGGVLFGLEQIQSYFPVDKMMWNSFICTTIGVTVLQKLNPFKDVSVNDSFKVDFKNNWLYFEAFVYIFLGLICGSLGILFNKLNTTFARFRKRHIGGSSGLRLTEVVVVAIVSNVLAFCFNASHRSITEMMDLLFTDCADDPNSPLCSLDNTEGFPIKTLLVLLFLIVQGYFLSAYTYGIFVPGGALIPALTVGALIGRFVGVLVEFIQYRFSDLSVFLHCYNEKISCISVASYAVVGSASFFAAVTKMSVASVVIVFELTGALNYIIPIMMGVFCAKVLNDLFLGKSIYELWLIAENECYLPSNLEDTMTVSEMSMMSATQLMTSADDLEVIYDSRCITVQDLEDVPASLYGHPILKSPSDPELIGYVTSFQIGQEVDRIHTNLTPTTDTNESVRNEAEDGNSNGYFSLGQTMTPLADLFVVAPNFNLLTAYQAMDKLKLSNIFVCHAGTSNFRGVISKQDLVQFVHLNDKKLKKEVGI</sequence>
<dbReference type="PANTHER" id="PTHR45711:SF6">
    <property type="entry name" value="CHLORIDE CHANNEL PROTEIN"/>
    <property type="match status" value="1"/>
</dbReference>
<keyword evidence="12" id="KW-1185">Reference proteome</keyword>
<protein>
    <recommendedName>
        <fullName evidence="9">Chloride channel protein</fullName>
    </recommendedName>
</protein>
<dbReference type="PROSITE" id="PS51371">
    <property type="entry name" value="CBS"/>
    <property type="match status" value="1"/>
</dbReference>
<keyword evidence="5 9" id="KW-0406">Ion transport</keyword>
<dbReference type="KEGG" id="bnn:FOA43_000451"/>
<feature type="transmembrane region" description="Helical" evidence="9">
    <location>
        <begin position="377"/>
        <end position="397"/>
    </location>
</feature>
<feature type="transmembrane region" description="Helical" evidence="9">
    <location>
        <begin position="197"/>
        <end position="224"/>
    </location>
</feature>
<feature type="transmembrane region" description="Helical" evidence="9">
    <location>
        <begin position="336"/>
        <end position="357"/>
    </location>
</feature>
<feature type="transmembrane region" description="Helical" evidence="9">
    <location>
        <begin position="503"/>
        <end position="523"/>
    </location>
</feature>
<dbReference type="GO" id="GO:0005769">
    <property type="term" value="C:early endosome"/>
    <property type="evidence" value="ECO:0007669"/>
    <property type="project" value="TreeGrafter"/>
</dbReference>
<dbReference type="EMBL" id="CP064812">
    <property type="protein sequence ID" value="QPG73145.1"/>
    <property type="molecule type" value="Genomic_DNA"/>
</dbReference>
<dbReference type="InterPro" id="IPR001807">
    <property type="entry name" value="ClC"/>
</dbReference>
<evidence type="ECO:0000256" key="4">
    <source>
        <dbReference type="ARBA" id="ARBA00022989"/>
    </source>
</evidence>
<dbReference type="SUPFAM" id="SSF81340">
    <property type="entry name" value="Clc chloride channel"/>
    <property type="match status" value="1"/>
</dbReference>
<organism evidence="11 12">
    <name type="scientific">Eeniella nana</name>
    <name type="common">Yeast</name>
    <name type="synonym">Brettanomyces nanus</name>
    <dbReference type="NCBI Taxonomy" id="13502"/>
    <lineage>
        <taxon>Eukaryota</taxon>
        <taxon>Fungi</taxon>
        <taxon>Dikarya</taxon>
        <taxon>Ascomycota</taxon>
        <taxon>Saccharomycotina</taxon>
        <taxon>Pichiomycetes</taxon>
        <taxon>Pichiales</taxon>
        <taxon>Pichiaceae</taxon>
        <taxon>Brettanomyces</taxon>
    </lineage>
</organism>
<feature type="transmembrane region" description="Helical" evidence="9">
    <location>
        <begin position="89"/>
        <end position="108"/>
    </location>
</feature>
<proteinExistence type="inferred from homology"/>
<evidence type="ECO:0000256" key="3">
    <source>
        <dbReference type="ARBA" id="ARBA00022692"/>
    </source>
</evidence>
<dbReference type="InterPro" id="IPR014743">
    <property type="entry name" value="Cl-channel_core"/>
</dbReference>
<accession>A0A875RYL2</accession>
<dbReference type="RefSeq" id="XP_038776710.1">
    <property type="nucleotide sequence ID" value="XM_038920782.1"/>
</dbReference>